<evidence type="ECO:0000256" key="1">
    <source>
        <dbReference type="ARBA" id="ARBA00022741"/>
    </source>
</evidence>
<evidence type="ECO:0000313" key="11">
    <source>
        <dbReference type="Proteomes" id="UP000290849"/>
    </source>
</evidence>
<dbReference type="Gene3D" id="3.40.50.300">
    <property type="entry name" value="P-loop containing nucleotide triphosphate hydrolases"/>
    <property type="match status" value="1"/>
</dbReference>
<evidence type="ECO:0000256" key="7">
    <source>
        <dbReference type="SAM" id="MobiDB-lite"/>
    </source>
</evidence>
<dbReference type="AlphaFoldDB" id="A0A4Q1HNK0"/>
<keyword evidence="1" id="KW-0547">Nucleotide-binding</keyword>
<gene>
    <name evidence="10" type="ORF">C7R54_07730</name>
</gene>
<dbReference type="PANTHER" id="PTHR13748:SF62">
    <property type="entry name" value="COBW DOMAIN-CONTAINING PROTEIN"/>
    <property type="match status" value="1"/>
</dbReference>
<comment type="caution">
    <text evidence="10">The sequence shown here is derived from an EMBL/GenBank/DDBJ whole genome shotgun (WGS) entry which is preliminary data.</text>
</comment>
<keyword evidence="2" id="KW-0378">Hydrolase</keyword>
<name>A0A4Q1HNK0_9BURK</name>
<evidence type="ECO:0000256" key="6">
    <source>
        <dbReference type="ARBA" id="ARBA00049117"/>
    </source>
</evidence>
<evidence type="ECO:0000259" key="8">
    <source>
        <dbReference type="Pfam" id="PF02492"/>
    </source>
</evidence>
<evidence type="ECO:0000256" key="5">
    <source>
        <dbReference type="ARBA" id="ARBA00045658"/>
    </source>
</evidence>
<dbReference type="PANTHER" id="PTHR13748">
    <property type="entry name" value="COBW-RELATED"/>
    <property type="match status" value="1"/>
</dbReference>
<accession>A0A4Q1HNK0</accession>
<keyword evidence="11" id="KW-1185">Reference proteome</keyword>
<dbReference type="InterPro" id="IPR051316">
    <property type="entry name" value="Zinc-reg_GTPase_activator"/>
</dbReference>
<dbReference type="Pfam" id="PF07683">
    <property type="entry name" value="CobW_C"/>
    <property type="match status" value="1"/>
</dbReference>
<feature type="domain" description="CobW C-terminal" evidence="9">
    <location>
        <begin position="295"/>
        <end position="367"/>
    </location>
</feature>
<comment type="catalytic activity">
    <reaction evidence="6">
        <text>GTP + H2O = GDP + phosphate + H(+)</text>
        <dbReference type="Rhea" id="RHEA:19669"/>
        <dbReference type="ChEBI" id="CHEBI:15377"/>
        <dbReference type="ChEBI" id="CHEBI:15378"/>
        <dbReference type="ChEBI" id="CHEBI:37565"/>
        <dbReference type="ChEBI" id="CHEBI:43474"/>
        <dbReference type="ChEBI" id="CHEBI:58189"/>
    </reaction>
    <physiologicalReaction direction="left-to-right" evidence="6">
        <dbReference type="Rhea" id="RHEA:19670"/>
    </physiologicalReaction>
</comment>
<evidence type="ECO:0000256" key="2">
    <source>
        <dbReference type="ARBA" id="ARBA00022801"/>
    </source>
</evidence>
<dbReference type="GO" id="GO:0000166">
    <property type="term" value="F:nucleotide binding"/>
    <property type="evidence" value="ECO:0007669"/>
    <property type="project" value="UniProtKB-KW"/>
</dbReference>
<dbReference type="GO" id="GO:0016787">
    <property type="term" value="F:hydrolase activity"/>
    <property type="evidence" value="ECO:0007669"/>
    <property type="project" value="UniProtKB-KW"/>
</dbReference>
<dbReference type="CDD" id="cd03112">
    <property type="entry name" value="CobW-like"/>
    <property type="match status" value="1"/>
</dbReference>
<keyword evidence="3" id="KW-0143">Chaperone</keyword>
<dbReference type="Pfam" id="PF02492">
    <property type="entry name" value="cobW"/>
    <property type="match status" value="1"/>
</dbReference>
<feature type="compositionally biased region" description="Basic and acidic residues" evidence="7">
    <location>
        <begin position="259"/>
        <end position="268"/>
    </location>
</feature>
<dbReference type="EMBL" id="PYAL01000002">
    <property type="protein sequence ID" value="RXN91074.1"/>
    <property type="molecule type" value="Genomic_DNA"/>
</dbReference>
<dbReference type="InterPro" id="IPR027417">
    <property type="entry name" value="P-loop_NTPase"/>
</dbReference>
<dbReference type="Proteomes" id="UP000290849">
    <property type="component" value="Unassembled WGS sequence"/>
</dbReference>
<evidence type="ECO:0000256" key="3">
    <source>
        <dbReference type="ARBA" id="ARBA00023186"/>
    </source>
</evidence>
<proteinExistence type="inferred from homology"/>
<dbReference type="InterPro" id="IPR003495">
    <property type="entry name" value="CobW/HypB/UreG_nucleotide-bd"/>
</dbReference>
<dbReference type="RefSeq" id="WP_129149630.1">
    <property type="nucleotide sequence ID" value="NZ_JBHSDO010000013.1"/>
</dbReference>
<protein>
    <submittedName>
        <fullName evidence="10">Cobalamin biosynthesis protein CobW</fullName>
    </submittedName>
</protein>
<organism evidence="10 11">
    <name type="scientific">Achromobacter aloeverae</name>
    <dbReference type="NCBI Taxonomy" id="1750518"/>
    <lineage>
        <taxon>Bacteria</taxon>
        <taxon>Pseudomonadati</taxon>
        <taxon>Pseudomonadota</taxon>
        <taxon>Betaproteobacteria</taxon>
        <taxon>Burkholderiales</taxon>
        <taxon>Alcaligenaceae</taxon>
        <taxon>Achromobacter</taxon>
    </lineage>
</organism>
<sequence length="392" mass="40765">MHADWSGEAAAPVDLIVLSGFLGSGKTTLLLQYLNDAGTVDTGVIVNEVGEIGVDGVIVADGSDAVPMTLLANGCVCCAMRSSLVDTVAALLDAPRPAGRGPLRRIILETSGVSRPGPIIAALADPELARRRLRVAVVSTYDCVTGALQAGRFDEASAQLAAAQRIVLTKRDLAENRDVARHWAALAGINPLAELIDEEDRRQAARRAFEDTAPAGDGGVAQALAALRATGRMPLDAGALPSLAQAVGRRSPPGFDTAGHARDGREMPGQDAGAARIDHPRVHVLTAALAEGAGWEALALWLDDLSAFCGERLLRVKAVLRVSDCDDPILIQSVGTTFSAPRRLRAAEAADNLFVIITRDLDADAINGMAANGAVSVQAPRGQRKPSLAVGA</sequence>
<dbReference type="OrthoDB" id="9808822at2"/>
<feature type="domain" description="CobW/HypB/UreG nucleotide-binding" evidence="8">
    <location>
        <begin position="16"/>
        <end position="194"/>
    </location>
</feature>
<evidence type="ECO:0000256" key="4">
    <source>
        <dbReference type="ARBA" id="ARBA00034320"/>
    </source>
</evidence>
<evidence type="ECO:0000313" key="10">
    <source>
        <dbReference type="EMBL" id="RXN91074.1"/>
    </source>
</evidence>
<comment type="similarity">
    <text evidence="4">Belongs to the SIMIBI class G3E GTPase family. ZNG1 subfamily.</text>
</comment>
<dbReference type="Gene3D" id="3.30.1220.10">
    <property type="entry name" value="CobW-like, C-terminal domain"/>
    <property type="match status" value="1"/>
</dbReference>
<comment type="function">
    <text evidence="5">Zinc chaperone that directly transfers zinc cofactor to target proteins, thereby activating them. Zinc is transferred from the CXCC motif in the GTPase domain to the zinc binding site in target proteins in a process requiring GTP hydrolysis.</text>
</comment>
<dbReference type="InterPro" id="IPR036627">
    <property type="entry name" value="CobW-likC_sf"/>
</dbReference>
<dbReference type="InterPro" id="IPR011629">
    <property type="entry name" value="CobW-like_C"/>
</dbReference>
<dbReference type="SUPFAM" id="SSF90002">
    <property type="entry name" value="Hypothetical protein YjiA, C-terminal domain"/>
    <property type="match status" value="1"/>
</dbReference>
<dbReference type="SUPFAM" id="SSF52540">
    <property type="entry name" value="P-loop containing nucleoside triphosphate hydrolases"/>
    <property type="match status" value="1"/>
</dbReference>
<reference evidence="10 11" key="1">
    <citation type="journal article" date="2017" name="Int. J. Syst. Evol. Microbiol.">
        <title>Achromobacter aloeverae sp. nov., isolated from the root of Aloe vera (L.) Burm.f.</title>
        <authorList>
            <person name="Kuncharoen N."/>
            <person name="Muramatsu Y."/>
            <person name="Shibata C."/>
            <person name="Kamakura Y."/>
            <person name="Nakagawa Y."/>
            <person name="Tanasupawat S."/>
        </authorList>
    </citation>
    <scope>NUCLEOTIDE SEQUENCE [LARGE SCALE GENOMIC DNA]</scope>
    <source>
        <strain evidence="10 11">AVA-1</strain>
    </source>
</reference>
<dbReference type="GO" id="GO:0005737">
    <property type="term" value="C:cytoplasm"/>
    <property type="evidence" value="ECO:0007669"/>
    <property type="project" value="TreeGrafter"/>
</dbReference>
<feature type="region of interest" description="Disordered" evidence="7">
    <location>
        <begin position="246"/>
        <end position="273"/>
    </location>
</feature>
<evidence type="ECO:0000259" key="9">
    <source>
        <dbReference type="Pfam" id="PF07683"/>
    </source>
</evidence>